<sequence>MITMSNWAHNLRQTASAALSAALTLAVTLLLASTAQADRWAQPPAEERAVSWSGELPACDDRLVLSRIAARFDTRESRFWDSGIRLTELTQARQIALRPWGESYIPRRFCSVRAMLTSEAGTHHSRVDYIIVEGRGIFGHWGVEWCVADLVRHQHAGPDCRAFRP</sequence>
<keyword evidence="5" id="KW-1185">Reference proteome</keyword>
<dbReference type="Proteomes" id="UP000050497">
    <property type="component" value="Unassembled WGS sequence"/>
</dbReference>
<evidence type="ECO:0000256" key="1">
    <source>
        <dbReference type="SAM" id="SignalP"/>
    </source>
</evidence>
<feature type="chain" id="PRO_5006027860" evidence="1">
    <location>
        <begin position="38"/>
        <end position="165"/>
    </location>
</feature>
<dbReference type="STRING" id="1653334.GA0071312_2415"/>
<name>A0A0N8KER0_9HYPH</name>
<organism evidence="2 4">
    <name type="scientific">Saliniramus fredricksonii</name>
    <dbReference type="NCBI Taxonomy" id="1653334"/>
    <lineage>
        <taxon>Bacteria</taxon>
        <taxon>Pseudomonadati</taxon>
        <taxon>Pseudomonadota</taxon>
        <taxon>Alphaproteobacteria</taxon>
        <taxon>Hyphomicrobiales</taxon>
        <taxon>Salinarimonadaceae</taxon>
        <taxon>Saliniramus</taxon>
    </lineage>
</organism>
<dbReference type="EMBL" id="LJSX01000004">
    <property type="protein sequence ID" value="KPQ12034.1"/>
    <property type="molecule type" value="Genomic_DNA"/>
</dbReference>
<protein>
    <submittedName>
        <fullName evidence="2">CybS</fullName>
    </submittedName>
</protein>
<dbReference type="Proteomes" id="UP000182800">
    <property type="component" value="Unassembled WGS sequence"/>
</dbReference>
<dbReference type="EMBL" id="FMBM01000002">
    <property type="protein sequence ID" value="SCC81471.1"/>
    <property type="molecule type" value="Genomic_DNA"/>
</dbReference>
<evidence type="ECO:0000313" key="5">
    <source>
        <dbReference type="Proteomes" id="UP000182800"/>
    </source>
</evidence>
<proteinExistence type="predicted"/>
<comment type="caution">
    <text evidence="2">The sequence shown here is derived from an EMBL/GenBank/DDBJ whole genome shotgun (WGS) entry which is preliminary data.</text>
</comment>
<reference evidence="2 4" key="1">
    <citation type="submission" date="2015-09" db="EMBL/GenBank/DDBJ databases">
        <title>Identification and resolution of microdiversity through metagenomic sequencing of parallel consortia.</title>
        <authorList>
            <person name="Nelson W.C."/>
            <person name="Romine M.F."/>
            <person name="Lindemann S.R."/>
        </authorList>
    </citation>
    <scope>NUCLEOTIDE SEQUENCE [LARGE SCALE GENOMIC DNA]</scope>
    <source>
        <strain evidence="2">HL-109</strain>
    </source>
</reference>
<accession>A0A0N8KER0</accession>
<evidence type="ECO:0000313" key="4">
    <source>
        <dbReference type="Proteomes" id="UP000050497"/>
    </source>
</evidence>
<feature type="signal peptide" evidence="1">
    <location>
        <begin position="1"/>
        <end position="37"/>
    </location>
</feature>
<dbReference type="AlphaFoldDB" id="A0A0N8KER0"/>
<keyword evidence="1" id="KW-0732">Signal</keyword>
<reference evidence="3 5" key="2">
    <citation type="submission" date="2016-08" db="EMBL/GenBank/DDBJ databases">
        <authorList>
            <person name="Varghese N."/>
            <person name="Submissions Spin"/>
        </authorList>
    </citation>
    <scope>NUCLEOTIDE SEQUENCE [LARGE SCALE GENOMIC DNA]</scope>
    <source>
        <strain evidence="3 5">HL-109</strain>
    </source>
</reference>
<evidence type="ECO:0000313" key="2">
    <source>
        <dbReference type="EMBL" id="KPQ12034.1"/>
    </source>
</evidence>
<evidence type="ECO:0000313" key="3">
    <source>
        <dbReference type="EMBL" id="SCC81471.1"/>
    </source>
</evidence>
<gene>
    <name evidence="3" type="ORF">GA0071312_2415</name>
    <name evidence="2" type="ORF">HLUCCO17_04340</name>
</gene>